<evidence type="ECO:0000256" key="2">
    <source>
        <dbReference type="SAM" id="Coils"/>
    </source>
</evidence>
<dbReference type="PANTHER" id="PTHR43081">
    <property type="entry name" value="ADENYLATE CYCLASE, TERMINAL-DIFFERENTIATION SPECIFIC-RELATED"/>
    <property type="match status" value="1"/>
</dbReference>
<comment type="caution">
    <text evidence="5">The sequence shown here is derived from an EMBL/GenBank/DDBJ whole genome shotgun (WGS) entry which is preliminary data.</text>
</comment>
<dbReference type="InterPro" id="IPR050697">
    <property type="entry name" value="Adenylyl/Guanylyl_Cyclase_3/4"/>
</dbReference>
<dbReference type="SUPFAM" id="SSF55781">
    <property type="entry name" value="GAF domain-like"/>
    <property type="match status" value="1"/>
</dbReference>
<dbReference type="InterPro" id="IPR001054">
    <property type="entry name" value="A/G_cyclase"/>
</dbReference>
<gene>
    <name evidence="5" type="ORF">ACFOEK_08030</name>
</gene>
<keyword evidence="3" id="KW-0472">Membrane</keyword>
<keyword evidence="3" id="KW-1133">Transmembrane helix</keyword>
<evidence type="ECO:0000256" key="3">
    <source>
        <dbReference type="SAM" id="Phobius"/>
    </source>
</evidence>
<proteinExistence type="predicted"/>
<dbReference type="PROSITE" id="PS50125">
    <property type="entry name" value="GUANYLATE_CYCLASE_2"/>
    <property type="match status" value="1"/>
</dbReference>
<dbReference type="PANTHER" id="PTHR43081:SF1">
    <property type="entry name" value="ADENYLATE CYCLASE, TERMINAL-DIFFERENTIATION SPECIFIC"/>
    <property type="match status" value="1"/>
</dbReference>
<dbReference type="InterPro" id="IPR019734">
    <property type="entry name" value="TPR_rpt"/>
</dbReference>
<dbReference type="Pfam" id="PF00211">
    <property type="entry name" value="Guanylate_cyc"/>
    <property type="match status" value="1"/>
</dbReference>
<reference evidence="6" key="1">
    <citation type="journal article" date="2019" name="Int. J. Syst. Evol. Microbiol.">
        <title>The Global Catalogue of Microorganisms (GCM) 10K type strain sequencing project: providing services to taxonomists for standard genome sequencing and annotation.</title>
        <authorList>
            <consortium name="The Broad Institute Genomics Platform"/>
            <consortium name="The Broad Institute Genome Sequencing Center for Infectious Disease"/>
            <person name="Wu L."/>
            <person name="Ma J."/>
        </authorList>
    </citation>
    <scope>NUCLEOTIDE SEQUENCE [LARGE SCALE GENOMIC DNA]</scope>
    <source>
        <strain evidence="6">KCTC 52438</strain>
    </source>
</reference>
<keyword evidence="3" id="KW-0812">Transmembrane</keyword>
<feature type="coiled-coil region" evidence="2">
    <location>
        <begin position="286"/>
        <end position="348"/>
    </location>
</feature>
<evidence type="ECO:0000259" key="4">
    <source>
        <dbReference type="PROSITE" id="PS50125"/>
    </source>
</evidence>
<dbReference type="EMBL" id="JBHRSZ010000004">
    <property type="protein sequence ID" value="MFC3150972.1"/>
    <property type="molecule type" value="Genomic_DNA"/>
</dbReference>
<feature type="domain" description="Guanylate cyclase" evidence="4">
    <location>
        <begin position="387"/>
        <end position="512"/>
    </location>
</feature>
<protein>
    <submittedName>
        <fullName evidence="5">Adenylate/guanylate cyclase domain-containing protein</fullName>
    </submittedName>
</protein>
<dbReference type="PROSITE" id="PS50005">
    <property type="entry name" value="TPR"/>
    <property type="match status" value="1"/>
</dbReference>
<evidence type="ECO:0000313" key="5">
    <source>
        <dbReference type="EMBL" id="MFC3150972.1"/>
    </source>
</evidence>
<dbReference type="InterPro" id="IPR011990">
    <property type="entry name" value="TPR-like_helical_dom_sf"/>
</dbReference>
<dbReference type="Pfam" id="PF13185">
    <property type="entry name" value="GAF_2"/>
    <property type="match status" value="1"/>
</dbReference>
<dbReference type="Gene3D" id="3.30.70.1230">
    <property type="entry name" value="Nucleotide cyclase"/>
    <property type="match status" value="1"/>
</dbReference>
<dbReference type="SUPFAM" id="SSF48452">
    <property type="entry name" value="TPR-like"/>
    <property type="match status" value="1"/>
</dbReference>
<dbReference type="InterPro" id="IPR029016">
    <property type="entry name" value="GAF-like_dom_sf"/>
</dbReference>
<dbReference type="CDD" id="cd07302">
    <property type="entry name" value="CHD"/>
    <property type="match status" value="1"/>
</dbReference>
<accession>A0ABV7HHZ3</accession>
<keyword evidence="2" id="KW-0175">Coiled coil</keyword>
<dbReference type="Proteomes" id="UP001595476">
    <property type="component" value="Unassembled WGS sequence"/>
</dbReference>
<keyword evidence="6" id="KW-1185">Reference proteome</keyword>
<evidence type="ECO:0000313" key="6">
    <source>
        <dbReference type="Proteomes" id="UP001595476"/>
    </source>
</evidence>
<dbReference type="RefSeq" id="WP_386718878.1">
    <property type="nucleotide sequence ID" value="NZ_JBHRSZ010000004.1"/>
</dbReference>
<dbReference type="SUPFAM" id="SSF55073">
    <property type="entry name" value="Nucleotide cyclase"/>
    <property type="match status" value="1"/>
</dbReference>
<sequence length="632" mass="71363">MTLLTKSLLAILLPMLLVVFAVERATSTQSLSLAAIALTMIVAYGLWVYLYFKHMVSNKISKLLNLVSTQEDSQVALAQANNEDEIGQLSVAVHSTLQQLNALSNLQDEVQKRTTKMEAVHWIQSSKSTLNEAIQGEQDLVELAQNILKQLSTILNIQVGALYGLASEVQTLKLLATYAYPKSKSKTQTLRFGEGLVGQAAIDQKLIVVSDLPDNYVQVSSSFGEATPRNLVILPIKIGDGLNGVLELAAFEPFKEIHIDFLEQVQETIGLSLYAAESRVEMQVLLTQFEIQREEIAEANELLEEQNQQLEHQGEVIQEQNQELEKAKEVLEERIEERTRELRLRSEELEQFNDKLQQFVPDKFLKILHKKNIIDVNPGDHVEKRMTVFFSDIRFFTSLSESMTPSENFRFINSYLSFMAPIIKDKNGIIDKYIGDAIMALFDNPDDAVRAAIAMSEMLLTYNQYRAKCGYVPIKLGFGINTGDLMLGTVGGEIRMDSTVIGDTVNLTARIEHLTKTYETPILIGSDTFIGLQNNISYSLRYIDCVVVRGKSENVMLYEVIDGDLPERQKKKLQTLPMYEKGINAYQTEAYIEALRFFEKCYEIDPDDVVIQIYRQRCYGHLGEIPRPALAS</sequence>
<name>A0ABV7HHZ3_9GAMM</name>
<feature type="transmembrane region" description="Helical" evidence="3">
    <location>
        <begin position="31"/>
        <end position="52"/>
    </location>
</feature>
<evidence type="ECO:0000256" key="1">
    <source>
        <dbReference type="PROSITE-ProRule" id="PRU00339"/>
    </source>
</evidence>
<keyword evidence="1" id="KW-0802">TPR repeat</keyword>
<dbReference type="InterPro" id="IPR029787">
    <property type="entry name" value="Nucleotide_cyclase"/>
</dbReference>
<dbReference type="InterPro" id="IPR003018">
    <property type="entry name" value="GAF"/>
</dbReference>
<dbReference type="SMART" id="SM00044">
    <property type="entry name" value="CYCc"/>
    <property type="match status" value="1"/>
</dbReference>
<feature type="repeat" description="TPR" evidence="1">
    <location>
        <begin position="575"/>
        <end position="608"/>
    </location>
</feature>
<organism evidence="5 6">
    <name type="scientific">Litoribrevibacter euphylliae</name>
    <dbReference type="NCBI Taxonomy" id="1834034"/>
    <lineage>
        <taxon>Bacteria</taxon>
        <taxon>Pseudomonadati</taxon>
        <taxon>Pseudomonadota</taxon>
        <taxon>Gammaproteobacteria</taxon>
        <taxon>Oceanospirillales</taxon>
        <taxon>Oceanospirillaceae</taxon>
        <taxon>Litoribrevibacter</taxon>
    </lineage>
</organism>
<dbReference type="SMART" id="SM00065">
    <property type="entry name" value="GAF"/>
    <property type="match status" value="1"/>
</dbReference>
<dbReference type="Gene3D" id="3.30.450.40">
    <property type="match status" value="1"/>
</dbReference>